<dbReference type="InterPro" id="IPR041078">
    <property type="entry name" value="Plavaka"/>
</dbReference>
<dbReference type="Proteomes" id="UP000623467">
    <property type="component" value="Unassembled WGS sequence"/>
</dbReference>
<protein>
    <submittedName>
        <fullName evidence="2">Uncharacterized protein</fullName>
    </submittedName>
</protein>
<gene>
    <name evidence="2" type="ORF">MSAN_01761200</name>
</gene>
<dbReference type="OrthoDB" id="2418900at2759"/>
<keyword evidence="3" id="KW-1185">Reference proteome</keyword>
<feature type="compositionally biased region" description="Acidic residues" evidence="1">
    <location>
        <begin position="32"/>
        <end position="53"/>
    </location>
</feature>
<comment type="caution">
    <text evidence="2">The sequence shown here is derived from an EMBL/GenBank/DDBJ whole genome shotgun (WGS) entry which is preliminary data.</text>
</comment>
<dbReference type="EMBL" id="JACAZH010000017">
    <property type="protein sequence ID" value="KAF7348086.1"/>
    <property type="molecule type" value="Genomic_DNA"/>
</dbReference>
<sequence>MNFDHLDDTDFPSGATHFEGDFFQANYTSDELGYDEPETVSDEEEEEDEEEEVDEFADAIANVDLERGYEPVRPDVGNTNQDSLDDLPQPAAPAPTLRKKIEDRFHMKPVIDRFPSPLAGAPVSRDQAATSEEQYRNALGDTASNPYKPFLSKMDWEIARWAKLRGAGSTAFTDLLKIEGVREALGLSYGTSAQLNAIIDDELPGRPKFHRSEVVVDNEVFHLYSRNIIECIRALYGDSAFAPYLCVFPEKHYIDKDKTIRMYHNMNTGRWWWATQEAVEKDHPGATIVPIIISSDKTQLTLFGNKTAYPVYMSIGNIPKEIRRKPSRRAYVLLAYLPTSRMKTYFQ</sequence>
<feature type="region of interest" description="Disordered" evidence="1">
    <location>
        <begin position="67"/>
        <end position="91"/>
    </location>
</feature>
<evidence type="ECO:0000313" key="3">
    <source>
        <dbReference type="Proteomes" id="UP000623467"/>
    </source>
</evidence>
<evidence type="ECO:0000256" key="1">
    <source>
        <dbReference type="SAM" id="MobiDB-lite"/>
    </source>
</evidence>
<organism evidence="2 3">
    <name type="scientific">Mycena sanguinolenta</name>
    <dbReference type="NCBI Taxonomy" id="230812"/>
    <lineage>
        <taxon>Eukaryota</taxon>
        <taxon>Fungi</taxon>
        <taxon>Dikarya</taxon>
        <taxon>Basidiomycota</taxon>
        <taxon>Agaricomycotina</taxon>
        <taxon>Agaricomycetes</taxon>
        <taxon>Agaricomycetidae</taxon>
        <taxon>Agaricales</taxon>
        <taxon>Marasmiineae</taxon>
        <taxon>Mycenaceae</taxon>
        <taxon>Mycena</taxon>
    </lineage>
</organism>
<feature type="region of interest" description="Disordered" evidence="1">
    <location>
        <begin position="1"/>
        <end position="53"/>
    </location>
</feature>
<name>A0A8H7CU38_9AGAR</name>
<dbReference type="AlphaFoldDB" id="A0A8H7CU38"/>
<reference evidence="2" key="1">
    <citation type="submission" date="2020-05" db="EMBL/GenBank/DDBJ databases">
        <title>Mycena genomes resolve the evolution of fungal bioluminescence.</title>
        <authorList>
            <person name="Tsai I.J."/>
        </authorList>
    </citation>
    <scope>NUCLEOTIDE SEQUENCE</scope>
    <source>
        <strain evidence="2">160909Yilan</strain>
    </source>
</reference>
<proteinExistence type="predicted"/>
<dbReference type="Pfam" id="PF18759">
    <property type="entry name" value="Plavaka"/>
    <property type="match status" value="1"/>
</dbReference>
<evidence type="ECO:0000313" key="2">
    <source>
        <dbReference type="EMBL" id="KAF7348086.1"/>
    </source>
</evidence>
<accession>A0A8H7CU38</accession>